<organism evidence="3 4">
    <name type="scientific">Halorubellus litoreus</name>
    <dbReference type="NCBI Taxonomy" id="755308"/>
    <lineage>
        <taxon>Archaea</taxon>
        <taxon>Methanobacteriati</taxon>
        <taxon>Methanobacteriota</taxon>
        <taxon>Stenosarchaea group</taxon>
        <taxon>Halobacteria</taxon>
        <taxon>Halobacteriales</taxon>
        <taxon>Halorubellaceae</taxon>
        <taxon>Halorubellus</taxon>
    </lineage>
</organism>
<comment type="caution">
    <text evidence="3">The sequence shown here is derived from an EMBL/GenBank/DDBJ whole genome shotgun (WGS) entry which is preliminary data.</text>
</comment>
<dbReference type="Proteomes" id="UP001596395">
    <property type="component" value="Unassembled WGS sequence"/>
</dbReference>
<feature type="compositionally biased region" description="Basic and acidic residues" evidence="1">
    <location>
        <begin position="124"/>
        <end position="142"/>
    </location>
</feature>
<dbReference type="Pfam" id="PF26239">
    <property type="entry name" value="DUF8054"/>
    <property type="match status" value="1"/>
</dbReference>
<feature type="region of interest" description="Disordered" evidence="1">
    <location>
        <begin position="124"/>
        <end position="181"/>
    </location>
</feature>
<evidence type="ECO:0000313" key="4">
    <source>
        <dbReference type="Proteomes" id="UP001596395"/>
    </source>
</evidence>
<name>A0ABD5VC63_9EURY</name>
<gene>
    <name evidence="3" type="ORF">ACFQGB_02735</name>
</gene>
<accession>A0ABD5VC63</accession>
<dbReference type="RefSeq" id="WP_336348785.1">
    <property type="nucleotide sequence ID" value="NZ_JAZAQL010000001.1"/>
</dbReference>
<sequence>MRLPEGDVVASRVLDDHERALRAALDERLTGYLVLEPSATLLLGDDGAGVLTVRDGVPVLASHTGTERGGADALADLAGPGPVKAERRAVDPDALADVHDADGADALAVAPGEPARVLTGDHDLAAAARDRAQADHPGHDAADDPLESFLENEDRVEQLREDARAEAERRAEEWGFVDELS</sequence>
<dbReference type="EMBL" id="JBHSXN010000001">
    <property type="protein sequence ID" value="MFC6951770.1"/>
    <property type="molecule type" value="Genomic_DNA"/>
</dbReference>
<feature type="domain" description="DUF8054" evidence="2">
    <location>
        <begin position="2"/>
        <end position="176"/>
    </location>
</feature>
<protein>
    <recommendedName>
        <fullName evidence="2">DUF8054 domain-containing protein</fullName>
    </recommendedName>
</protein>
<evidence type="ECO:0000259" key="2">
    <source>
        <dbReference type="Pfam" id="PF26239"/>
    </source>
</evidence>
<proteinExistence type="predicted"/>
<reference evidence="3 4" key="1">
    <citation type="journal article" date="2019" name="Int. J. Syst. Evol. Microbiol.">
        <title>The Global Catalogue of Microorganisms (GCM) 10K type strain sequencing project: providing services to taxonomists for standard genome sequencing and annotation.</title>
        <authorList>
            <consortium name="The Broad Institute Genomics Platform"/>
            <consortium name="The Broad Institute Genome Sequencing Center for Infectious Disease"/>
            <person name="Wu L."/>
            <person name="Ma J."/>
        </authorList>
    </citation>
    <scope>NUCLEOTIDE SEQUENCE [LARGE SCALE GENOMIC DNA]</scope>
    <source>
        <strain evidence="3 4">GX26</strain>
    </source>
</reference>
<dbReference type="InterPro" id="IPR058367">
    <property type="entry name" value="DUF8054"/>
</dbReference>
<keyword evidence="4" id="KW-1185">Reference proteome</keyword>
<evidence type="ECO:0000256" key="1">
    <source>
        <dbReference type="SAM" id="MobiDB-lite"/>
    </source>
</evidence>
<feature type="compositionally biased region" description="Basic and acidic residues" evidence="1">
    <location>
        <begin position="152"/>
        <end position="173"/>
    </location>
</feature>
<dbReference type="AlphaFoldDB" id="A0ABD5VC63"/>
<evidence type="ECO:0000313" key="3">
    <source>
        <dbReference type="EMBL" id="MFC6951770.1"/>
    </source>
</evidence>